<accession>A0A0A9KKA5</accession>
<sequence>MMCVDLQVYMLIMSTDTFINISIIMIFLSSIIINSLVDF</sequence>
<protein>
    <submittedName>
        <fullName evidence="1">Uncharacterized protein</fullName>
    </submittedName>
</protein>
<dbReference type="EMBL" id="GBRH01236191">
    <property type="protein sequence ID" value="JAD61704.1"/>
    <property type="molecule type" value="Transcribed_RNA"/>
</dbReference>
<reference evidence="1" key="2">
    <citation type="journal article" date="2015" name="Data Brief">
        <title>Shoot transcriptome of the giant reed, Arundo donax.</title>
        <authorList>
            <person name="Barrero R.A."/>
            <person name="Guerrero F.D."/>
            <person name="Moolhuijzen P."/>
            <person name="Goolsby J.A."/>
            <person name="Tidwell J."/>
            <person name="Bellgard S.E."/>
            <person name="Bellgard M.I."/>
        </authorList>
    </citation>
    <scope>NUCLEOTIDE SEQUENCE</scope>
    <source>
        <tissue evidence="1">Shoot tissue taken approximately 20 cm above the soil surface</tissue>
    </source>
</reference>
<dbReference type="AlphaFoldDB" id="A0A0A9KKA5"/>
<evidence type="ECO:0000313" key="1">
    <source>
        <dbReference type="EMBL" id="JAD61704.1"/>
    </source>
</evidence>
<proteinExistence type="predicted"/>
<organism evidence="1">
    <name type="scientific">Arundo donax</name>
    <name type="common">Giant reed</name>
    <name type="synonym">Donax arundinaceus</name>
    <dbReference type="NCBI Taxonomy" id="35708"/>
    <lineage>
        <taxon>Eukaryota</taxon>
        <taxon>Viridiplantae</taxon>
        <taxon>Streptophyta</taxon>
        <taxon>Embryophyta</taxon>
        <taxon>Tracheophyta</taxon>
        <taxon>Spermatophyta</taxon>
        <taxon>Magnoliopsida</taxon>
        <taxon>Liliopsida</taxon>
        <taxon>Poales</taxon>
        <taxon>Poaceae</taxon>
        <taxon>PACMAD clade</taxon>
        <taxon>Arundinoideae</taxon>
        <taxon>Arundineae</taxon>
        <taxon>Arundo</taxon>
    </lineage>
</organism>
<name>A0A0A9KKA5_ARUDO</name>
<reference evidence="1" key="1">
    <citation type="submission" date="2014-09" db="EMBL/GenBank/DDBJ databases">
        <authorList>
            <person name="Magalhaes I.L.F."/>
            <person name="Oliveira U."/>
            <person name="Santos F.R."/>
            <person name="Vidigal T.H.D.A."/>
            <person name="Brescovit A.D."/>
            <person name="Santos A.J."/>
        </authorList>
    </citation>
    <scope>NUCLEOTIDE SEQUENCE</scope>
    <source>
        <tissue evidence="1">Shoot tissue taken approximately 20 cm above the soil surface</tissue>
    </source>
</reference>